<feature type="region of interest" description="Disordered" evidence="9">
    <location>
        <begin position="322"/>
        <end position="341"/>
    </location>
</feature>
<dbReference type="GO" id="GO:0004674">
    <property type="term" value="F:protein serine/threonine kinase activity"/>
    <property type="evidence" value="ECO:0007669"/>
    <property type="project" value="UniProtKB-KW"/>
</dbReference>
<organism evidence="11 12">
    <name type="scientific">Chrysochromulina tobinii</name>
    <dbReference type="NCBI Taxonomy" id="1460289"/>
    <lineage>
        <taxon>Eukaryota</taxon>
        <taxon>Haptista</taxon>
        <taxon>Haptophyta</taxon>
        <taxon>Prymnesiophyceae</taxon>
        <taxon>Prymnesiales</taxon>
        <taxon>Chrysochromulinaceae</taxon>
        <taxon>Chrysochromulina</taxon>
    </lineage>
</organism>
<evidence type="ECO:0000256" key="2">
    <source>
        <dbReference type="ARBA" id="ARBA00022527"/>
    </source>
</evidence>
<reference evidence="12" key="1">
    <citation type="journal article" date="2015" name="PLoS Genet.">
        <title>Genome Sequence and Transcriptome Analyses of Chrysochromulina tobin: Metabolic Tools for Enhanced Algal Fitness in the Prominent Order Prymnesiales (Haptophyceae).</title>
        <authorList>
            <person name="Hovde B.T."/>
            <person name="Deodato C.R."/>
            <person name="Hunsperger H.M."/>
            <person name="Ryken S.A."/>
            <person name="Yost W."/>
            <person name="Jha R.K."/>
            <person name="Patterson J."/>
            <person name="Monnat R.J. Jr."/>
            <person name="Barlow S.B."/>
            <person name="Starkenburg S.R."/>
            <person name="Cattolico R.A."/>
        </authorList>
    </citation>
    <scope>NUCLEOTIDE SEQUENCE</scope>
    <source>
        <strain evidence="12">CCMP291</strain>
    </source>
</reference>
<dbReference type="SMART" id="SM00220">
    <property type="entry name" value="S_TKc"/>
    <property type="match status" value="1"/>
</dbReference>
<proteinExistence type="predicted"/>
<evidence type="ECO:0000313" key="11">
    <source>
        <dbReference type="EMBL" id="KOO22012.1"/>
    </source>
</evidence>
<dbReference type="EC" id="2.7.11.1" evidence="1"/>
<evidence type="ECO:0000256" key="6">
    <source>
        <dbReference type="ARBA" id="ARBA00022840"/>
    </source>
</evidence>
<evidence type="ECO:0000259" key="10">
    <source>
        <dbReference type="PROSITE" id="PS50011"/>
    </source>
</evidence>
<protein>
    <recommendedName>
        <fullName evidence="1">non-specific serine/threonine protein kinase</fullName>
        <ecNumber evidence="1">2.7.11.1</ecNumber>
    </recommendedName>
</protein>
<dbReference type="PROSITE" id="PS00108">
    <property type="entry name" value="PROTEIN_KINASE_ST"/>
    <property type="match status" value="1"/>
</dbReference>
<dbReference type="InterPro" id="IPR011009">
    <property type="entry name" value="Kinase-like_dom_sf"/>
</dbReference>
<dbReference type="SUPFAM" id="SSF56112">
    <property type="entry name" value="Protein kinase-like (PK-like)"/>
    <property type="match status" value="1"/>
</dbReference>
<name>A0A0M0J6R6_9EUKA</name>
<dbReference type="Gene3D" id="1.10.510.10">
    <property type="entry name" value="Transferase(Phosphotransferase) domain 1"/>
    <property type="match status" value="1"/>
</dbReference>
<keyword evidence="4" id="KW-0547">Nucleotide-binding</keyword>
<comment type="caution">
    <text evidence="11">The sequence shown here is derived from an EMBL/GenBank/DDBJ whole genome shotgun (WGS) entry which is preliminary data.</text>
</comment>
<dbReference type="OrthoDB" id="248923at2759"/>
<comment type="catalytic activity">
    <reaction evidence="8">
        <text>L-seryl-[protein] + ATP = O-phospho-L-seryl-[protein] + ADP + H(+)</text>
        <dbReference type="Rhea" id="RHEA:17989"/>
        <dbReference type="Rhea" id="RHEA-COMP:9863"/>
        <dbReference type="Rhea" id="RHEA-COMP:11604"/>
        <dbReference type="ChEBI" id="CHEBI:15378"/>
        <dbReference type="ChEBI" id="CHEBI:29999"/>
        <dbReference type="ChEBI" id="CHEBI:30616"/>
        <dbReference type="ChEBI" id="CHEBI:83421"/>
        <dbReference type="ChEBI" id="CHEBI:456216"/>
        <dbReference type="EC" id="2.7.11.1"/>
    </reaction>
</comment>
<comment type="catalytic activity">
    <reaction evidence="7">
        <text>L-threonyl-[protein] + ATP = O-phospho-L-threonyl-[protein] + ADP + H(+)</text>
        <dbReference type="Rhea" id="RHEA:46608"/>
        <dbReference type="Rhea" id="RHEA-COMP:11060"/>
        <dbReference type="Rhea" id="RHEA-COMP:11605"/>
        <dbReference type="ChEBI" id="CHEBI:15378"/>
        <dbReference type="ChEBI" id="CHEBI:30013"/>
        <dbReference type="ChEBI" id="CHEBI:30616"/>
        <dbReference type="ChEBI" id="CHEBI:61977"/>
        <dbReference type="ChEBI" id="CHEBI:456216"/>
        <dbReference type="EC" id="2.7.11.1"/>
    </reaction>
</comment>
<dbReference type="GO" id="GO:0005524">
    <property type="term" value="F:ATP binding"/>
    <property type="evidence" value="ECO:0007669"/>
    <property type="project" value="UniProtKB-KW"/>
</dbReference>
<dbReference type="PANTHER" id="PTHR44899">
    <property type="entry name" value="CAMK FAMILY PROTEIN KINASE"/>
    <property type="match status" value="1"/>
</dbReference>
<keyword evidence="5 11" id="KW-0418">Kinase</keyword>
<evidence type="ECO:0000256" key="7">
    <source>
        <dbReference type="ARBA" id="ARBA00047899"/>
    </source>
</evidence>
<dbReference type="PROSITE" id="PS50011">
    <property type="entry name" value="PROTEIN_KINASE_DOM"/>
    <property type="match status" value="1"/>
</dbReference>
<evidence type="ECO:0000256" key="5">
    <source>
        <dbReference type="ARBA" id="ARBA00022777"/>
    </source>
</evidence>
<gene>
    <name evidence="11" type="ORF">Ctob_000675</name>
</gene>
<evidence type="ECO:0000256" key="8">
    <source>
        <dbReference type="ARBA" id="ARBA00048679"/>
    </source>
</evidence>
<dbReference type="Pfam" id="PF00069">
    <property type="entry name" value="Pkinase"/>
    <property type="match status" value="1"/>
</dbReference>
<evidence type="ECO:0000256" key="1">
    <source>
        <dbReference type="ARBA" id="ARBA00012513"/>
    </source>
</evidence>
<dbReference type="InterPro" id="IPR051131">
    <property type="entry name" value="NEK_Ser/Thr_kinase_NIMA"/>
</dbReference>
<dbReference type="AlphaFoldDB" id="A0A0M0J6R6"/>
<dbReference type="Proteomes" id="UP000037460">
    <property type="component" value="Unassembled WGS sequence"/>
</dbReference>
<dbReference type="PANTHER" id="PTHR44899:SF3">
    <property type="entry name" value="SERINE_THREONINE-PROTEIN KINASE NEK1"/>
    <property type="match status" value="1"/>
</dbReference>
<dbReference type="InterPro" id="IPR000719">
    <property type="entry name" value="Prot_kinase_dom"/>
</dbReference>
<keyword evidence="3" id="KW-0808">Transferase</keyword>
<sequence>MRAVSATPSGNPFPAWAESQYRCIRRISQATTATVWLVRRVSGDSSRLYVLKELHLDRELDAAALDEPQEVLLLTSQKHPFIIPVVEMLRPSPGQLGMVTEYCGQGDLHSLLIELRRRGEHVPEAQVLAWLAQLCLALSHLHKQHILHRDVKTSNIFVTADRTLKLGDFGLARLTVEQEAITSRVGSPFYMSPEICLHQPYGSASDLWSLGCVLYEIICLAPAFYAESMGLVLERICKAQYAPPPEGACSSGVRELLSRLLTLDPKVRISAHEVLEHPALRPVLEQLEPEQPPPASFFARLEADSDDAAAMRAAVRAAAELAGNDSAAEPEATATAVAREE</sequence>
<evidence type="ECO:0000256" key="3">
    <source>
        <dbReference type="ARBA" id="ARBA00022679"/>
    </source>
</evidence>
<dbReference type="EMBL" id="JWZX01003317">
    <property type="protein sequence ID" value="KOO22012.1"/>
    <property type="molecule type" value="Genomic_DNA"/>
</dbReference>
<accession>A0A0M0J6R6</accession>
<evidence type="ECO:0000313" key="12">
    <source>
        <dbReference type="Proteomes" id="UP000037460"/>
    </source>
</evidence>
<feature type="domain" description="Protein kinase" evidence="10">
    <location>
        <begin position="21"/>
        <end position="280"/>
    </location>
</feature>
<keyword evidence="12" id="KW-1185">Reference proteome</keyword>
<evidence type="ECO:0000256" key="4">
    <source>
        <dbReference type="ARBA" id="ARBA00022741"/>
    </source>
</evidence>
<dbReference type="InterPro" id="IPR008271">
    <property type="entry name" value="Ser/Thr_kinase_AS"/>
</dbReference>
<keyword evidence="6" id="KW-0067">ATP-binding</keyword>
<evidence type="ECO:0000256" key="9">
    <source>
        <dbReference type="SAM" id="MobiDB-lite"/>
    </source>
</evidence>
<keyword evidence="2" id="KW-0723">Serine/threonine-protein kinase</keyword>